<comment type="caution">
    <text evidence="1">The sequence shown here is derived from an EMBL/GenBank/DDBJ whole genome shotgun (WGS) entry which is preliminary data.</text>
</comment>
<organism evidence="1 2">
    <name type="scientific">Neotoma lepida</name>
    <name type="common">Desert woodrat</name>
    <dbReference type="NCBI Taxonomy" id="56216"/>
    <lineage>
        <taxon>Eukaryota</taxon>
        <taxon>Metazoa</taxon>
        <taxon>Chordata</taxon>
        <taxon>Craniata</taxon>
        <taxon>Vertebrata</taxon>
        <taxon>Euteleostomi</taxon>
        <taxon>Mammalia</taxon>
        <taxon>Eutheria</taxon>
        <taxon>Euarchontoglires</taxon>
        <taxon>Glires</taxon>
        <taxon>Rodentia</taxon>
        <taxon>Myomorpha</taxon>
        <taxon>Muroidea</taxon>
        <taxon>Cricetidae</taxon>
        <taxon>Neotominae</taxon>
        <taxon>Neotoma</taxon>
    </lineage>
</organism>
<proteinExistence type="predicted"/>
<dbReference type="AlphaFoldDB" id="A0A1A6FZ87"/>
<reference evidence="1 2" key="1">
    <citation type="submission" date="2016-06" db="EMBL/GenBank/DDBJ databases">
        <title>The Draft Genome Sequence and Annotation of the Desert Woodrat Neotoma lepida.</title>
        <authorList>
            <person name="Campbell M."/>
            <person name="Oakeson K.F."/>
            <person name="Yandell M."/>
            <person name="Halpert J.R."/>
            <person name="Dearing D."/>
        </authorList>
    </citation>
    <scope>NUCLEOTIDE SEQUENCE [LARGE SCALE GENOMIC DNA]</scope>
    <source>
        <strain evidence="1">417</strain>
        <tissue evidence="1">Liver</tissue>
    </source>
</reference>
<evidence type="ECO:0000313" key="1">
    <source>
        <dbReference type="EMBL" id="OBS59226.1"/>
    </source>
</evidence>
<accession>A0A1A6FZ87</accession>
<gene>
    <name evidence="1" type="ORF">A6R68_09649</name>
</gene>
<evidence type="ECO:0000313" key="2">
    <source>
        <dbReference type="Proteomes" id="UP000092124"/>
    </source>
</evidence>
<feature type="non-terminal residue" evidence="1">
    <location>
        <position position="132"/>
    </location>
</feature>
<dbReference type="Proteomes" id="UP000092124">
    <property type="component" value="Unassembled WGS sequence"/>
</dbReference>
<protein>
    <submittedName>
        <fullName evidence="1">Uncharacterized protein</fullName>
    </submittedName>
</protein>
<name>A0A1A6FZ87_NEOLE</name>
<sequence length="132" mass="14982">MTLKELESIEVTFLIVSEKNEFFIQILTNLNLTVGGFNGHYKFKTEKHCPQLLPCLLTPHSVIKTHCGPEERKKELSEDSRPVIAQAKPFNRSKLDPDTFGNCMASNLCLPALLCDLLCIFLVPFTFFQHVV</sequence>
<keyword evidence="2" id="KW-1185">Reference proteome</keyword>
<dbReference type="EMBL" id="LZPO01108386">
    <property type="protein sequence ID" value="OBS59226.1"/>
    <property type="molecule type" value="Genomic_DNA"/>
</dbReference>